<reference evidence="1 2" key="1">
    <citation type="submission" date="2018-06" db="EMBL/GenBank/DDBJ databases">
        <authorList>
            <consortium name="Pathogen Informatics"/>
            <person name="Doyle S."/>
        </authorList>
    </citation>
    <scope>NUCLEOTIDE SEQUENCE [LARGE SCALE GENOMIC DNA]</scope>
    <source>
        <strain evidence="1 2">NCTC12229</strain>
    </source>
</reference>
<dbReference type="EMBL" id="UGRS01000001">
    <property type="protein sequence ID" value="SUA35713.1"/>
    <property type="molecule type" value="Genomic_DNA"/>
</dbReference>
<dbReference type="Proteomes" id="UP000254055">
    <property type="component" value="Unassembled WGS sequence"/>
</dbReference>
<name>A0A378WGZ6_9NEIS</name>
<dbReference type="RefSeq" id="WP_115133133.1">
    <property type="nucleotide sequence ID" value="NZ_UGRS01000001.1"/>
</dbReference>
<sequence length="191" mass="22629">MNNALNILKNFIENRLSINDLEDAIYSNQDLISILEQAKTKPYMNSDTVYDYIISQDLSLIDSKLNLIEIFREILDANNVEYKHNTDTEEIFDLILDSVPDWVPSSVNYINYLYDKYQPKNSVSFKKIIKEHFIYINKAPKWLQDPEWPINKSPAVFIGQLDISKIQHDTSYLYIFWDKEENKYIEIVQTM</sequence>
<dbReference type="AlphaFoldDB" id="A0A378WGZ6"/>
<protein>
    <submittedName>
        <fullName evidence="1">Uncharacterized protein</fullName>
    </submittedName>
</protein>
<proteinExistence type="predicted"/>
<gene>
    <name evidence="1" type="ORF">NCTC12229_00116</name>
</gene>
<evidence type="ECO:0000313" key="1">
    <source>
        <dbReference type="EMBL" id="SUA35713.1"/>
    </source>
</evidence>
<organism evidence="1 2">
    <name type="scientific">Neisseria zoodegmatis</name>
    <dbReference type="NCBI Taxonomy" id="326523"/>
    <lineage>
        <taxon>Bacteria</taxon>
        <taxon>Pseudomonadati</taxon>
        <taxon>Pseudomonadota</taxon>
        <taxon>Betaproteobacteria</taxon>
        <taxon>Neisseriales</taxon>
        <taxon>Neisseriaceae</taxon>
        <taxon>Neisseria</taxon>
    </lineage>
</organism>
<accession>A0A378WGZ6</accession>
<evidence type="ECO:0000313" key="2">
    <source>
        <dbReference type="Proteomes" id="UP000254055"/>
    </source>
</evidence>
<dbReference type="OrthoDB" id="8904414at2"/>